<keyword evidence="1" id="KW-0472">Membrane</keyword>
<keyword evidence="3" id="KW-1185">Reference proteome</keyword>
<evidence type="ECO:0000313" key="3">
    <source>
        <dbReference type="Proteomes" id="UP000015423"/>
    </source>
</evidence>
<dbReference type="RefSeq" id="WP_020938294.1">
    <property type="nucleotide sequence ID" value="NC_021985.1"/>
</dbReference>
<organism evidence="2 3">
    <name type="scientific">Streptomyces collinus (strain DSM 40733 / Tue 365)</name>
    <dbReference type="NCBI Taxonomy" id="1214242"/>
    <lineage>
        <taxon>Bacteria</taxon>
        <taxon>Bacillati</taxon>
        <taxon>Actinomycetota</taxon>
        <taxon>Actinomycetes</taxon>
        <taxon>Kitasatosporales</taxon>
        <taxon>Streptomycetaceae</taxon>
        <taxon>Streptomyces</taxon>
    </lineage>
</organism>
<proteinExistence type="predicted"/>
<evidence type="ECO:0000256" key="1">
    <source>
        <dbReference type="SAM" id="Phobius"/>
    </source>
</evidence>
<dbReference type="KEGG" id="sci:B446_04910"/>
<keyword evidence="1" id="KW-1133">Transmembrane helix</keyword>
<accession>S5VH81</accession>
<dbReference type="InterPro" id="IPR021401">
    <property type="entry name" value="DUF3040"/>
</dbReference>
<feature type="transmembrane region" description="Helical" evidence="1">
    <location>
        <begin position="51"/>
        <end position="71"/>
    </location>
</feature>
<dbReference type="PATRIC" id="fig|1214242.5.peg.1020"/>
<dbReference type="Pfam" id="PF11239">
    <property type="entry name" value="DUF3040"/>
    <property type="match status" value="1"/>
</dbReference>
<name>S5VH81_STRC3</name>
<keyword evidence="1" id="KW-0812">Transmembrane</keyword>
<dbReference type="HOGENOM" id="CLU_2119660_0_0_11"/>
<dbReference type="eggNOG" id="ENOG5031P2X">
    <property type="taxonomic scope" value="Bacteria"/>
</dbReference>
<protein>
    <submittedName>
        <fullName evidence="2">Uncharacterized protein</fullName>
    </submittedName>
</protein>
<dbReference type="AlphaFoldDB" id="S5VH81"/>
<evidence type="ECO:0000313" key="2">
    <source>
        <dbReference type="EMBL" id="AGS67810.1"/>
    </source>
</evidence>
<reference evidence="3" key="1">
    <citation type="submission" date="2012-10" db="EMBL/GenBank/DDBJ databases">
        <title>The complete genome sequence of Streptomyces collinus Tu 365.</title>
        <authorList>
            <person name="Ruckert C."/>
            <person name="Szczepanowski R."/>
            <person name="Goesmann A."/>
            <person name="Pross E.K."/>
            <person name="Musiol E.M."/>
            <person name="Blin K."/>
            <person name="Wohlleben W."/>
            <person name="Puhler A."/>
            <person name="Weber T."/>
            <person name="Kalinowski J."/>
        </authorList>
    </citation>
    <scope>NUCLEOTIDE SEQUENCE [LARGE SCALE GENOMIC DNA]</scope>
    <source>
        <strain evidence="3">DSM 40733 / Tue 365</strain>
    </source>
</reference>
<dbReference type="Proteomes" id="UP000015423">
    <property type="component" value="Chromosome"/>
</dbReference>
<dbReference type="EMBL" id="CP006259">
    <property type="protein sequence ID" value="AGS67810.1"/>
    <property type="molecule type" value="Genomic_DNA"/>
</dbReference>
<gene>
    <name evidence="2" type="ORF">B446_04910</name>
</gene>
<reference evidence="2 3" key="2">
    <citation type="journal article" date="2013" name="J. Biotechnol.">
        <title>Complete genome sequence of the kirromycin producer Streptomyces collinus Tu 365 consisting of a linear chromosome and two linear plasmids.</title>
        <authorList>
            <person name="Ruckert C."/>
            <person name="Szczepanowski R."/>
            <person name="Albersmeier A."/>
            <person name="Goesmann A."/>
            <person name="Iftime D."/>
            <person name="Musiol E.M."/>
            <person name="Blin K."/>
            <person name="Wohlleben W."/>
            <person name="Puhler A."/>
            <person name="Kalinowski J."/>
            <person name="Weber T."/>
        </authorList>
    </citation>
    <scope>NUCLEOTIDE SEQUENCE [LARGE SCALE GENOMIC DNA]</scope>
    <source>
        <strain evidence="3">DSM 40733 / Tue 365</strain>
    </source>
</reference>
<feature type="transmembrane region" description="Helical" evidence="1">
    <location>
        <begin position="77"/>
        <end position="97"/>
    </location>
</feature>
<sequence length="114" mass="13045">MNDWETPDDVRLSPRERVALLIIEAELRQDRRLAHRMRATPGRSRLRRGPWLLLAFLLLGCASVFTAVVGIQTSDPSLLWCFALLWPLTLLQGFRLLCRATRRRPPSGGVSPWL</sequence>